<proteinExistence type="predicted"/>
<dbReference type="Pfam" id="PF12146">
    <property type="entry name" value="Hydrolase_4"/>
    <property type="match status" value="1"/>
</dbReference>
<name>K1MD43_9LACT</name>
<feature type="domain" description="Serine aminopeptidase S33" evidence="1">
    <location>
        <begin position="28"/>
        <end position="138"/>
    </location>
</feature>
<accession>K1MD43</accession>
<dbReference type="Proteomes" id="UP000004465">
    <property type="component" value="Unassembled WGS sequence"/>
</dbReference>
<dbReference type="AlphaFoldDB" id="K1MD43"/>
<organism evidence="2 3">
    <name type="scientific">Facklamia hominis CCUG 36813</name>
    <dbReference type="NCBI Taxonomy" id="883111"/>
    <lineage>
        <taxon>Bacteria</taxon>
        <taxon>Bacillati</taxon>
        <taxon>Bacillota</taxon>
        <taxon>Bacilli</taxon>
        <taxon>Lactobacillales</taxon>
        <taxon>Aerococcaceae</taxon>
        <taxon>Facklamia</taxon>
    </lineage>
</organism>
<keyword evidence="3" id="KW-1185">Reference proteome</keyword>
<dbReference type="HOGENOM" id="CLU_048353_3_2_9"/>
<reference evidence="2 3" key="1">
    <citation type="submission" date="2012-07" db="EMBL/GenBank/DDBJ databases">
        <title>The Genome Sequence of Facklamia hominis CCUG 36813.</title>
        <authorList>
            <consortium name="The Broad Institute Genome Sequencing Platform"/>
            <person name="Earl A."/>
            <person name="Ward D."/>
            <person name="Feldgarden M."/>
            <person name="Gevers D."/>
            <person name="Huys G."/>
            <person name="Walker B."/>
            <person name="Young S.K."/>
            <person name="Zeng Q."/>
            <person name="Gargeya S."/>
            <person name="Fitzgerald M."/>
            <person name="Haas B."/>
            <person name="Abouelleil A."/>
            <person name="Alvarado L."/>
            <person name="Arachchi H.M."/>
            <person name="Berlin A.M."/>
            <person name="Chapman S.B."/>
            <person name="Goldberg J."/>
            <person name="Griggs A."/>
            <person name="Gujja S."/>
            <person name="Hansen M."/>
            <person name="Howarth C."/>
            <person name="Imamovic A."/>
            <person name="Larimer J."/>
            <person name="McCowen C."/>
            <person name="Montmayeur A."/>
            <person name="Murphy C."/>
            <person name="Neiman D."/>
            <person name="Pearson M."/>
            <person name="Priest M."/>
            <person name="Roberts A."/>
            <person name="Saif S."/>
            <person name="Shea T."/>
            <person name="Sisk P."/>
            <person name="Sykes S."/>
            <person name="Wortman J."/>
            <person name="Nusbaum C."/>
            <person name="Birren B."/>
        </authorList>
    </citation>
    <scope>NUCLEOTIDE SEQUENCE [LARGE SCALE GENOMIC DNA]</scope>
    <source>
        <strain evidence="2 3">CCUG 36813</strain>
    </source>
</reference>
<comment type="caution">
    <text evidence="2">The sequence shown here is derived from an EMBL/GenBank/DDBJ whole genome shotgun (WGS) entry which is preliminary data.</text>
</comment>
<dbReference type="PATRIC" id="fig|883111.3.peg.1424"/>
<evidence type="ECO:0000313" key="3">
    <source>
        <dbReference type="Proteomes" id="UP000004465"/>
    </source>
</evidence>
<dbReference type="RefSeq" id="WP_006908720.1">
    <property type="nucleotide sequence ID" value="NZ_JH932292.1"/>
</dbReference>
<evidence type="ECO:0000259" key="1">
    <source>
        <dbReference type="Pfam" id="PF12146"/>
    </source>
</evidence>
<sequence>MLKSYIVDSRGKKLLTVVQTPNQEVDNHSLVFFCHGFVGHKITPHRMLPKFQQKLVDLGYTVCRTDCVGSGDSEGDHHYMTIEGQVQDYLAVLQVLKSEISWEKLFLHGYSMGGTTSTLLSNKIDCDGLILWSPVSNPLWNFYHILGVERFKQGLEGHDTSIDGDEVGKEFFENIINIRPLDIIKEIDIPVRIVHGSEDADVLPINGWFYNHYAKNSKLYYVEGAGHTYDNVEYQKELFETSIEYLEDMRKE</sequence>
<dbReference type="EMBL" id="AGZD01000009">
    <property type="protein sequence ID" value="EKB53974.1"/>
    <property type="molecule type" value="Genomic_DNA"/>
</dbReference>
<dbReference type="SUPFAM" id="SSF53474">
    <property type="entry name" value="alpha/beta-Hydrolases"/>
    <property type="match status" value="1"/>
</dbReference>
<gene>
    <name evidence="2" type="ORF">HMPREF9706_01410</name>
</gene>
<dbReference type="STRING" id="883111.HMPREF9706_01410"/>
<dbReference type="PANTHER" id="PTHR12277">
    <property type="entry name" value="ALPHA/BETA HYDROLASE DOMAIN-CONTAINING PROTEIN"/>
    <property type="match status" value="1"/>
</dbReference>
<dbReference type="OrthoDB" id="9780269at2"/>
<evidence type="ECO:0000313" key="2">
    <source>
        <dbReference type="EMBL" id="EKB53974.1"/>
    </source>
</evidence>
<dbReference type="Gene3D" id="3.40.50.1820">
    <property type="entry name" value="alpha/beta hydrolase"/>
    <property type="match status" value="1"/>
</dbReference>
<dbReference type="InterPro" id="IPR022742">
    <property type="entry name" value="Hydrolase_4"/>
</dbReference>
<protein>
    <recommendedName>
        <fullName evidence="1">Serine aminopeptidase S33 domain-containing protein</fullName>
    </recommendedName>
</protein>
<dbReference type="InterPro" id="IPR029058">
    <property type="entry name" value="AB_hydrolase_fold"/>
</dbReference>